<organism evidence="1 2">
    <name type="scientific">Elysia crispata</name>
    <name type="common">lettuce slug</name>
    <dbReference type="NCBI Taxonomy" id="231223"/>
    <lineage>
        <taxon>Eukaryota</taxon>
        <taxon>Metazoa</taxon>
        <taxon>Spiralia</taxon>
        <taxon>Lophotrochozoa</taxon>
        <taxon>Mollusca</taxon>
        <taxon>Gastropoda</taxon>
        <taxon>Heterobranchia</taxon>
        <taxon>Euthyneura</taxon>
        <taxon>Panpulmonata</taxon>
        <taxon>Sacoglossa</taxon>
        <taxon>Placobranchoidea</taxon>
        <taxon>Plakobranchidae</taxon>
        <taxon>Elysia</taxon>
    </lineage>
</organism>
<reference evidence="1" key="1">
    <citation type="journal article" date="2023" name="G3 (Bethesda)">
        <title>A reference genome for the long-term kleptoplast-retaining sea slug Elysia crispata morphotype clarki.</title>
        <authorList>
            <person name="Eastman K.E."/>
            <person name="Pendleton A.L."/>
            <person name="Shaikh M.A."/>
            <person name="Suttiyut T."/>
            <person name="Ogas R."/>
            <person name="Tomko P."/>
            <person name="Gavelis G."/>
            <person name="Widhalm J.R."/>
            <person name="Wisecaver J.H."/>
        </authorList>
    </citation>
    <scope>NUCLEOTIDE SEQUENCE</scope>
    <source>
        <strain evidence="1">ECLA1</strain>
    </source>
</reference>
<gene>
    <name evidence="1" type="ORF">RRG08_055361</name>
</gene>
<evidence type="ECO:0000313" key="1">
    <source>
        <dbReference type="EMBL" id="KAK3792094.1"/>
    </source>
</evidence>
<dbReference type="EMBL" id="JAWDGP010001389">
    <property type="protein sequence ID" value="KAK3792094.1"/>
    <property type="molecule type" value="Genomic_DNA"/>
</dbReference>
<dbReference type="AlphaFoldDB" id="A0AAE1AQQ2"/>
<accession>A0AAE1AQQ2</accession>
<name>A0AAE1AQQ2_9GAST</name>
<evidence type="ECO:0000313" key="2">
    <source>
        <dbReference type="Proteomes" id="UP001283361"/>
    </source>
</evidence>
<dbReference type="Proteomes" id="UP001283361">
    <property type="component" value="Unassembled WGS sequence"/>
</dbReference>
<comment type="caution">
    <text evidence="1">The sequence shown here is derived from an EMBL/GenBank/DDBJ whole genome shotgun (WGS) entry which is preliminary data.</text>
</comment>
<protein>
    <submittedName>
        <fullName evidence="1">Uncharacterized protein</fullName>
    </submittedName>
</protein>
<sequence length="127" mass="14033">MSHTPRLATQTLALSICSVSRAVMFIIEDPISSIFGDVGVPLELCVYRAVIVRLSLPCSCLQSCESSPYRRAAQGFVPIKRCLLVQSAERPFILVKRVLSVYARSASHKMVRSVFISSSDHTTRLGF</sequence>
<proteinExistence type="predicted"/>
<keyword evidence="2" id="KW-1185">Reference proteome</keyword>